<comment type="caution">
    <text evidence="3">The sequence shown here is derived from an EMBL/GenBank/DDBJ whole genome shotgun (WGS) entry which is preliminary data.</text>
</comment>
<feature type="domain" description="Tyr recombinase" evidence="2">
    <location>
        <begin position="160"/>
        <end position="379"/>
    </location>
</feature>
<dbReference type="PROSITE" id="PS51898">
    <property type="entry name" value="TYR_RECOMBINASE"/>
    <property type="match status" value="1"/>
</dbReference>
<organism evidence="3 4">
    <name type="scientific">Kutzneria viridogrisea</name>
    <dbReference type="NCBI Taxonomy" id="47990"/>
    <lineage>
        <taxon>Bacteria</taxon>
        <taxon>Bacillati</taxon>
        <taxon>Actinomycetota</taxon>
        <taxon>Actinomycetes</taxon>
        <taxon>Pseudonocardiales</taxon>
        <taxon>Pseudonocardiaceae</taxon>
        <taxon>Kutzneria</taxon>
    </lineage>
</organism>
<dbReference type="EMBL" id="JACJID010000005">
    <property type="protein sequence ID" value="MBA8929446.1"/>
    <property type="molecule type" value="Genomic_DNA"/>
</dbReference>
<evidence type="ECO:0000313" key="4">
    <source>
        <dbReference type="Proteomes" id="UP000517916"/>
    </source>
</evidence>
<dbReference type="RefSeq" id="WP_182839365.1">
    <property type="nucleotide sequence ID" value="NZ_BAAABQ010000004.1"/>
</dbReference>
<keyword evidence="4" id="KW-1185">Reference proteome</keyword>
<evidence type="ECO:0000313" key="3">
    <source>
        <dbReference type="EMBL" id="MBA8929446.1"/>
    </source>
</evidence>
<accession>A0ABR6BRA1</accession>
<dbReference type="InterPro" id="IPR002104">
    <property type="entry name" value="Integrase_catalytic"/>
</dbReference>
<evidence type="ECO:0000259" key="2">
    <source>
        <dbReference type="PROSITE" id="PS51898"/>
    </source>
</evidence>
<reference evidence="3 4" key="1">
    <citation type="submission" date="2020-08" db="EMBL/GenBank/DDBJ databases">
        <title>Genomic Encyclopedia of Archaeal and Bacterial Type Strains, Phase II (KMG-II): from individual species to whole genera.</title>
        <authorList>
            <person name="Goeker M."/>
        </authorList>
    </citation>
    <scope>NUCLEOTIDE SEQUENCE [LARGE SCALE GENOMIC DNA]</scope>
    <source>
        <strain evidence="3 4">DSM 43850</strain>
    </source>
</reference>
<proteinExistence type="predicted"/>
<sequence>MSATELISPVEPGRNGGLVDPAELAAEAEVLAVKWLQGMTNPHTRNGYALDIGLSAALRTALPGGPRRPQPLPEEAWIPWAIRHGINPIGELEVEHLRAWAQLLHRLHPDAKSTRRRRFAALCSFYAELRRRRQVYCDPTDLVGGRQGRRNLGLSGYDPALSLPPTEAQVRALHLAARLDRTRHRARNCALLAVLASSAPRVEELVGLDLVDYRRQSPTGHAMLLLDGKGAKRRWQALPPADADLVDAYLAVRVPVTGTRSEVTLPRQASARRRVEQPLFTTGRGTRLHEDSIAPLLRRIAAIPTIDDEHLAVRAAAFELASVKDSLRPHQFRRAYAVTAERNGAPVTQVQADLGHSSLATTQIYLSTATIGQDSAAYTVSAQYHAAGPATPVDDS</sequence>
<keyword evidence="1" id="KW-0233">DNA recombination</keyword>
<dbReference type="PANTHER" id="PTHR30349:SF81">
    <property type="entry name" value="TYROSINE RECOMBINASE XERC"/>
    <property type="match status" value="1"/>
</dbReference>
<dbReference type="Gene3D" id="1.10.443.10">
    <property type="entry name" value="Intergrase catalytic core"/>
    <property type="match status" value="1"/>
</dbReference>
<dbReference type="PANTHER" id="PTHR30349">
    <property type="entry name" value="PHAGE INTEGRASE-RELATED"/>
    <property type="match status" value="1"/>
</dbReference>
<dbReference type="InterPro" id="IPR011010">
    <property type="entry name" value="DNA_brk_join_enz"/>
</dbReference>
<name>A0ABR6BRA1_9PSEU</name>
<dbReference type="Pfam" id="PF00589">
    <property type="entry name" value="Phage_integrase"/>
    <property type="match status" value="1"/>
</dbReference>
<evidence type="ECO:0000256" key="1">
    <source>
        <dbReference type="ARBA" id="ARBA00023172"/>
    </source>
</evidence>
<dbReference type="InterPro" id="IPR050090">
    <property type="entry name" value="Tyrosine_recombinase_XerCD"/>
</dbReference>
<gene>
    <name evidence="3" type="ORF">BC739_006664</name>
</gene>
<protein>
    <submittedName>
        <fullName evidence="3">Site-specific recombinase XerD</fullName>
    </submittedName>
</protein>
<dbReference type="Proteomes" id="UP000517916">
    <property type="component" value="Unassembled WGS sequence"/>
</dbReference>
<dbReference type="InterPro" id="IPR013762">
    <property type="entry name" value="Integrase-like_cat_sf"/>
</dbReference>
<dbReference type="SUPFAM" id="SSF56349">
    <property type="entry name" value="DNA breaking-rejoining enzymes"/>
    <property type="match status" value="1"/>
</dbReference>